<dbReference type="GO" id="GO:0045505">
    <property type="term" value="F:dynein intermediate chain binding"/>
    <property type="evidence" value="ECO:0007669"/>
    <property type="project" value="TreeGrafter"/>
</dbReference>
<dbReference type="PANTHER" id="PTHR21255">
    <property type="entry name" value="T-COMPLEX-ASSOCIATED-TESTIS-EXPRESSED 1/ DYNEIN LIGHT CHAIN"/>
    <property type="match status" value="1"/>
</dbReference>
<proteinExistence type="predicted"/>
<name>A0A0E9NFU4_SAICN</name>
<evidence type="ECO:0000313" key="1">
    <source>
        <dbReference type="EMBL" id="GAO48556.1"/>
    </source>
</evidence>
<dbReference type="AlphaFoldDB" id="A0A0E9NFU4"/>
<gene>
    <name evidence="1" type="ORF">G7K_2729-t1</name>
</gene>
<dbReference type="Proteomes" id="UP000033140">
    <property type="component" value="Unassembled WGS sequence"/>
</dbReference>
<reference evidence="1 2" key="1">
    <citation type="journal article" date="2011" name="J. Gen. Appl. Microbiol.">
        <title>Draft genome sequencing of the enigmatic yeast Saitoella complicata.</title>
        <authorList>
            <person name="Nishida H."/>
            <person name="Hamamoto M."/>
            <person name="Sugiyama J."/>
        </authorList>
    </citation>
    <scope>NUCLEOTIDE SEQUENCE [LARGE SCALE GENOMIC DNA]</scope>
    <source>
        <strain evidence="1 2">NRRL Y-17804</strain>
    </source>
</reference>
<sequence>MQRQYHRGANTSDSAGKPHLLTKYKTTNNMTASAPVSIDTLKQSASSACAKALSGVLSYDHTQTSTWSSDIINTLLSDLHGHFGSSYKLVVNSIVLQTSEAGPQQGLNVAHGAFWDNTKDGLWTYDYNEVKGVRVVVTVTWTAV</sequence>
<comment type="caution">
    <text evidence="1">The sequence shown here is derived from an EMBL/GenBank/DDBJ whole genome shotgun (WGS) entry which is preliminary data.</text>
</comment>
<dbReference type="EMBL" id="BACD03000015">
    <property type="protein sequence ID" value="GAO48556.1"/>
    <property type="molecule type" value="Genomic_DNA"/>
</dbReference>
<dbReference type="GO" id="GO:0005868">
    <property type="term" value="C:cytoplasmic dynein complex"/>
    <property type="evidence" value="ECO:0007669"/>
    <property type="project" value="TreeGrafter"/>
</dbReference>
<dbReference type="InterPro" id="IPR038586">
    <property type="entry name" value="Tctex-1-like_sf"/>
</dbReference>
<dbReference type="Pfam" id="PF03645">
    <property type="entry name" value="Tctex-1"/>
    <property type="match status" value="1"/>
</dbReference>
<dbReference type="CDD" id="cd21456">
    <property type="entry name" value="DLC-like_SpDlc1-like"/>
    <property type="match status" value="1"/>
</dbReference>
<dbReference type="InterPro" id="IPR005334">
    <property type="entry name" value="Tctex-1-like"/>
</dbReference>
<keyword evidence="2" id="KW-1185">Reference proteome</keyword>
<dbReference type="OMA" id="YKFACNS"/>
<dbReference type="GO" id="GO:0007018">
    <property type="term" value="P:microtubule-based movement"/>
    <property type="evidence" value="ECO:0007669"/>
    <property type="project" value="TreeGrafter"/>
</dbReference>
<organism evidence="1 2">
    <name type="scientific">Saitoella complicata (strain BCRC 22490 / CBS 7301 / JCM 7358 / NBRC 10748 / NRRL Y-17804)</name>
    <dbReference type="NCBI Taxonomy" id="698492"/>
    <lineage>
        <taxon>Eukaryota</taxon>
        <taxon>Fungi</taxon>
        <taxon>Dikarya</taxon>
        <taxon>Ascomycota</taxon>
        <taxon>Taphrinomycotina</taxon>
        <taxon>Taphrinomycotina incertae sedis</taxon>
        <taxon>Saitoella</taxon>
    </lineage>
</organism>
<reference evidence="1 2" key="2">
    <citation type="journal article" date="2014" name="J. Gen. Appl. Microbiol.">
        <title>The early diverging ascomycetous budding yeast Saitoella complicata has three histone deacetylases belonging to the Clr6, Hos2, and Rpd3 lineages.</title>
        <authorList>
            <person name="Nishida H."/>
            <person name="Matsumoto T."/>
            <person name="Kondo S."/>
            <person name="Hamamoto M."/>
            <person name="Yoshikawa H."/>
        </authorList>
    </citation>
    <scope>NUCLEOTIDE SEQUENCE [LARGE SCALE GENOMIC DNA]</scope>
    <source>
        <strain evidence="1 2">NRRL Y-17804</strain>
    </source>
</reference>
<protein>
    <recommendedName>
        <fullName evidence="3">Topoisomerase I damage affected protein 2</fullName>
    </recommendedName>
</protein>
<reference evidence="1 2" key="3">
    <citation type="journal article" date="2015" name="Genome Announc.">
        <title>Draft Genome Sequence of the Archiascomycetous Yeast Saitoella complicata.</title>
        <authorList>
            <person name="Yamauchi K."/>
            <person name="Kondo S."/>
            <person name="Hamamoto M."/>
            <person name="Takahashi Y."/>
            <person name="Ogura Y."/>
            <person name="Hayashi T."/>
            <person name="Nishida H."/>
        </authorList>
    </citation>
    <scope>NUCLEOTIDE SEQUENCE [LARGE SCALE GENOMIC DNA]</scope>
    <source>
        <strain evidence="1 2">NRRL Y-17804</strain>
    </source>
</reference>
<evidence type="ECO:0008006" key="3">
    <source>
        <dbReference type="Google" id="ProtNLM"/>
    </source>
</evidence>
<accession>A0A0E9NFU4</accession>
<dbReference type="Gene3D" id="3.30.1140.40">
    <property type="entry name" value="Tctex-1"/>
    <property type="match status" value="1"/>
</dbReference>
<dbReference type="PANTHER" id="PTHR21255:SF4">
    <property type="entry name" value="DYNEIN LIGHT CHAIN TCTEX-TYPE"/>
    <property type="match status" value="1"/>
</dbReference>
<dbReference type="STRING" id="698492.A0A0E9NFU4"/>
<dbReference type="GO" id="GO:0005737">
    <property type="term" value="C:cytoplasm"/>
    <property type="evidence" value="ECO:0007669"/>
    <property type="project" value="TreeGrafter"/>
</dbReference>
<evidence type="ECO:0000313" key="2">
    <source>
        <dbReference type="Proteomes" id="UP000033140"/>
    </source>
</evidence>